<organism evidence="2 3">
    <name type="scientific">Dillenia turbinata</name>
    <dbReference type="NCBI Taxonomy" id="194707"/>
    <lineage>
        <taxon>Eukaryota</taxon>
        <taxon>Viridiplantae</taxon>
        <taxon>Streptophyta</taxon>
        <taxon>Embryophyta</taxon>
        <taxon>Tracheophyta</taxon>
        <taxon>Spermatophyta</taxon>
        <taxon>Magnoliopsida</taxon>
        <taxon>eudicotyledons</taxon>
        <taxon>Gunneridae</taxon>
        <taxon>Pentapetalae</taxon>
        <taxon>Dilleniales</taxon>
        <taxon>Dilleniaceae</taxon>
        <taxon>Dillenia</taxon>
    </lineage>
</organism>
<comment type="caution">
    <text evidence="2">The sequence shown here is derived from an EMBL/GenBank/DDBJ whole genome shotgun (WGS) entry which is preliminary data.</text>
</comment>
<protein>
    <submittedName>
        <fullName evidence="2">Uncharacterized protein</fullName>
    </submittedName>
</protein>
<reference evidence="2 3" key="1">
    <citation type="submission" date="2023-12" db="EMBL/GenBank/DDBJ databases">
        <title>A high-quality genome assembly for Dillenia turbinata (Dilleniales).</title>
        <authorList>
            <person name="Chanderbali A."/>
        </authorList>
    </citation>
    <scope>NUCLEOTIDE SEQUENCE [LARGE SCALE GENOMIC DNA]</scope>
    <source>
        <strain evidence="2">LSX21</strain>
        <tissue evidence="2">Leaf</tissue>
    </source>
</reference>
<dbReference type="Proteomes" id="UP001370490">
    <property type="component" value="Unassembled WGS sequence"/>
</dbReference>
<name>A0AAN8ZCT7_9MAGN</name>
<evidence type="ECO:0000313" key="2">
    <source>
        <dbReference type="EMBL" id="KAK6935819.1"/>
    </source>
</evidence>
<gene>
    <name evidence="2" type="ORF">RJ641_032849</name>
</gene>
<accession>A0AAN8ZCT7</accession>
<proteinExistence type="predicted"/>
<sequence>MVVWRNFTGLLLAKIGLVFALVSLGLNVPKEDGIKLVHTCPGQSISIYDEEVRKVSGVGVEIVRKKLVNSKEGPSDF</sequence>
<evidence type="ECO:0000256" key="1">
    <source>
        <dbReference type="SAM" id="SignalP"/>
    </source>
</evidence>
<feature type="chain" id="PRO_5042925112" evidence="1">
    <location>
        <begin position="21"/>
        <end position="77"/>
    </location>
</feature>
<dbReference type="EMBL" id="JBAMMX010000007">
    <property type="protein sequence ID" value="KAK6935819.1"/>
    <property type="molecule type" value="Genomic_DNA"/>
</dbReference>
<evidence type="ECO:0000313" key="3">
    <source>
        <dbReference type="Proteomes" id="UP001370490"/>
    </source>
</evidence>
<keyword evidence="1" id="KW-0732">Signal</keyword>
<dbReference type="AlphaFoldDB" id="A0AAN8ZCT7"/>
<keyword evidence="3" id="KW-1185">Reference proteome</keyword>
<feature type="signal peptide" evidence="1">
    <location>
        <begin position="1"/>
        <end position="20"/>
    </location>
</feature>